<reference evidence="9 10" key="1">
    <citation type="submission" date="2016-10" db="EMBL/GenBank/DDBJ databases">
        <authorList>
            <person name="de Groot N.N."/>
        </authorList>
    </citation>
    <scope>NUCLEOTIDE SEQUENCE [LARGE SCALE GENOMIC DNA]</scope>
    <source>
        <strain evidence="9 10">DSM 18610</strain>
    </source>
</reference>
<dbReference type="SUPFAM" id="SSF56935">
    <property type="entry name" value="Porins"/>
    <property type="match status" value="1"/>
</dbReference>
<dbReference type="InterPro" id="IPR037066">
    <property type="entry name" value="Plug_dom_sf"/>
</dbReference>
<dbReference type="SUPFAM" id="SSF49464">
    <property type="entry name" value="Carboxypeptidase regulatory domain-like"/>
    <property type="match status" value="1"/>
</dbReference>
<dbReference type="InterPro" id="IPR039426">
    <property type="entry name" value="TonB-dep_rcpt-like"/>
</dbReference>
<evidence type="ECO:0000313" key="10">
    <source>
        <dbReference type="Proteomes" id="UP000199572"/>
    </source>
</evidence>
<organism evidence="9 10">
    <name type="scientific">Pedobacter rhizosphaerae</name>
    <dbReference type="NCBI Taxonomy" id="390241"/>
    <lineage>
        <taxon>Bacteria</taxon>
        <taxon>Pseudomonadati</taxon>
        <taxon>Bacteroidota</taxon>
        <taxon>Sphingobacteriia</taxon>
        <taxon>Sphingobacteriales</taxon>
        <taxon>Sphingobacteriaceae</taxon>
        <taxon>Pedobacter</taxon>
    </lineage>
</organism>
<gene>
    <name evidence="9" type="ORF">SAMN04488023_11382</name>
</gene>
<dbReference type="Pfam" id="PF13715">
    <property type="entry name" value="CarbopepD_reg_2"/>
    <property type="match status" value="1"/>
</dbReference>
<evidence type="ECO:0000256" key="5">
    <source>
        <dbReference type="ARBA" id="ARBA00023136"/>
    </source>
</evidence>
<dbReference type="NCBIfam" id="TIGR04057">
    <property type="entry name" value="SusC_RagA_signa"/>
    <property type="match status" value="1"/>
</dbReference>
<feature type="domain" description="TonB-dependent receptor plug" evidence="8">
    <location>
        <begin position="153"/>
        <end position="259"/>
    </location>
</feature>
<dbReference type="STRING" id="390241.SAMN04488023_11382"/>
<keyword evidence="10" id="KW-1185">Reference proteome</keyword>
<proteinExistence type="inferred from homology"/>
<dbReference type="RefSeq" id="WP_090884682.1">
    <property type="nucleotide sequence ID" value="NZ_FOGG01000013.1"/>
</dbReference>
<keyword evidence="3 7" id="KW-1134">Transmembrane beta strand</keyword>
<dbReference type="Gene3D" id="2.170.130.10">
    <property type="entry name" value="TonB-dependent receptor, plug domain"/>
    <property type="match status" value="1"/>
</dbReference>
<evidence type="ECO:0000313" key="9">
    <source>
        <dbReference type="EMBL" id="SER66422.1"/>
    </source>
</evidence>
<evidence type="ECO:0000256" key="7">
    <source>
        <dbReference type="PROSITE-ProRule" id="PRU01360"/>
    </source>
</evidence>
<dbReference type="InterPro" id="IPR012910">
    <property type="entry name" value="Plug_dom"/>
</dbReference>
<evidence type="ECO:0000256" key="6">
    <source>
        <dbReference type="ARBA" id="ARBA00023237"/>
    </source>
</evidence>
<keyword evidence="5 7" id="KW-0472">Membrane</keyword>
<evidence type="ECO:0000256" key="2">
    <source>
        <dbReference type="ARBA" id="ARBA00022448"/>
    </source>
</evidence>
<keyword evidence="6 7" id="KW-0998">Cell outer membrane</keyword>
<dbReference type="PROSITE" id="PS52016">
    <property type="entry name" value="TONB_DEPENDENT_REC_3"/>
    <property type="match status" value="1"/>
</dbReference>
<keyword evidence="2 7" id="KW-0813">Transport</keyword>
<dbReference type="NCBIfam" id="TIGR04056">
    <property type="entry name" value="OMP_RagA_SusC"/>
    <property type="match status" value="1"/>
</dbReference>
<dbReference type="OrthoDB" id="600887at2"/>
<evidence type="ECO:0000256" key="3">
    <source>
        <dbReference type="ARBA" id="ARBA00022452"/>
    </source>
</evidence>
<dbReference type="Gene3D" id="2.40.170.20">
    <property type="entry name" value="TonB-dependent receptor, beta-barrel domain"/>
    <property type="match status" value="1"/>
</dbReference>
<dbReference type="Pfam" id="PF07715">
    <property type="entry name" value="Plug"/>
    <property type="match status" value="1"/>
</dbReference>
<dbReference type="Gene3D" id="2.60.40.1120">
    <property type="entry name" value="Carboxypeptidase-like, regulatory domain"/>
    <property type="match status" value="1"/>
</dbReference>
<protein>
    <submittedName>
        <fullName evidence="9">TonB-linked outer membrane protein, SusC/RagA family</fullName>
    </submittedName>
</protein>
<dbReference type="InterPro" id="IPR008969">
    <property type="entry name" value="CarboxyPept-like_regulatory"/>
</dbReference>
<dbReference type="InterPro" id="IPR036942">
    <property type="entry name" value="Beta-barrel_TonB_sf"/>
</dbReference>
<keyword evidence="4 7" id="KW-0812">Transmembrane</keyword>
<evidence type="ECO:0000256" key="1">
    <source>
        <dbReference type="ARBA" id="ARBA00004571"/>
    </source>
</evidence>
<dbReference type="Proteomes" id="UP000199572">
    <property type="component" value="Unassembled WGS sequence"/>
</dbReference>
<comment type="subcellular location">
    <subcellularLocation>
        <location evidence="1 7">Cell outer membrane</location>
        <topology evidence="1 7">Multi-pass membrane protein</topology>
    </subcellularLocation>
</comment>
<evidence type="ECO:0000259" key="8">
    <source>
        <dbReference type="Pfam" id="PF07715"/>
    </source>
</evidence>
<accession>A0A1H9R138</accession>
<name>A0A1H9R138_9SPHI</name>
<dbReference type="EMBL" id="FOGG01000013">
    <property type="protein sequence ID" value="SER66422.1"/>
    <property type="molecule type" value="Genomic_DNA"/>
</dbReference>
<evidence type="ECO:0000256" key="4">
    <source>
        <dbReference type="ARBA" id="ARBA00022692"/>
    </source>
</evidence>
<dbReference type="InterPro" id="IPR023996">
    <property type="entry name" value="TonB-dep_OMP_SusC/RagA"/>
</dbReference>
<dbReference type="GO" id="GO:0009279">
    <property type="term" value="C:cell outer membrane"/>
    <property type="evidence" value="ECO:0007669"/>
    <property type="project" value="UniProtKB-SubCell"/>
</dbReference>
<comment type="similarity">
    <text evidence="7">Belongs to the TonB-dependent receptor family.</text>
</comment>
<sequence>MNNNPKSPENWWKLLTLFGIGTVLSATPFEQAVANSAKKYLNTNTFLFNEKSASLTYAKVDINIKGKVTDQGGKAIPGVVVKHKESGKATQTDTQGNYTLSIPDSKGTLIFSYIGFTTKEVLIGEQTQINIQLTDDNKKLDEVVIVGYGTQKKVNLTGSVSTVSSKDLDNRPITQASQALSGLSPGVQVQQGGGRPGSDGARVIIRGVGTFNAGSSPLILIDGIAGSLDDVAPDNIASMTVLKDAASAAIYGNRAANGVVLITTKRGQKGKTVISYNNYVGWEKITSLPQFVDSWTYAELTGASADVVAKYRSGTDPDNFPNVFHLKDLLNSGSGFQQYHNLNVSGGEGNNVYYLSGSYRDHNGLTAETNNKRYDIQANIDTRIKDNLNLKTSILGFSRFQTQPQSNAAGIGGIIGFAVREPNTIAGLRSDGTYGRQDFYAPEAWLASEGFNNFRAKNFYGNTTLSWDIIPGLNLSGTAGYHYYTSVNTTYIADINIDRTTYVGPNSLNVENIDGNEVTLNMLLKYTKSFGKHNFSILGGYQQEAHRDNYSRAFRDKFPNNLLYQLDAGATTNQQTAGNANEYAFRSYFARLNYDFGGKYLFEANIRYDGSSRFAPDNRYGIFPAVSAGWRLSEESFIKDNISWIDELKIRASYGSLGNANISDRNGNLLNYPYQYNFSTNPRYNFGGVIAPGAAVTSAVNTGIQWETTTTTNLGLDFTVFKNKLSATVDIYDRTAKDILYQVPVSATLGLTAPIQNAGSIQNRGIELSLTYNTKIGQVNLGVSPNFSYNNQKVIKIAGDIQSVIPNFFLGESLNPIYGFVADGLFVDAADVASYPSQPNGGAPGNIRFMDISGPNGVPDGKVDATYDRKILGNTNPKTSFGLNLTAAYKGIDLSVLFSGLGGYTVQMGSYQAYALYNGGNVQQWQYENAWTVQNPDRNAIYPRITNLSQGSANVQRNSYWNRSGTFLRLKNAQIGYTIPANLSKKVGLEKLRIFAGGQNLFTLNDFYEGWDPENGQGSGDSPNFYPLTAIYTFGINVKL</sequence>
<dbReference type="InterPro" id="IPR023997">
    <property type="entry name" value="TonB-dep_OMP_SusC/RagA_CS"/>
</dbReference>
<dbReference type="FunFam" id="2.170.130.10:FF:000003">
    <property type="entry name" value="SusC/RagA family TonB-linked outer membrane protein"/>
    <property type="match status" value="1"/>
</dbReference>
<dbReference type="AlphaFoldDB" id="A0A1H9R138"/>